<keyword evidence="1" id="KW-1185">Reference proteome</keyword>
<reference evidence="2" key="1">
    <citation type="submission" date="2019-12" db="UniProtKB">
        <authorList>
            <consortium name="WormBaseParasite"/>
        </authorList>
    </citation>
    <scope>IDENTIFICATION</scope>
</reference>
<dbReference type="Proteomes" id="UP000046395">
    <property type="component" value="Unassembled WGS sequence"/>
</dbReference>
<evidence type="ECO:0000313" key="2">
    <source>
        <dbReference type="WBParaSite" id="TMUE_3000014783.1"/>
    </source>
</evidence>
<name>A0A5S6R5S3_TRIMR</name>
<accession>A0A5S6R5S3</accession>
<protein>
    <submittedName>
        <fullName evidence="2">Uncharacterized protein</fullName>
    </submittedName>
</protein>
<organism evidence="1 2">
    <name type="scientific">Trichuris muris</name>
    <name type="common">Mouse whipworm</name>
    <dbReference type="NCBI Taxonomy" id="70415"/>
    <lineage>
        <taxon>Eukaryota</taxon>
        <taxon>Metazoa</taxon>
        <taxon>Ecdysozoa</taxon>
        <taxon>Nematoda</taxon>
        <taxon>Enoplea</taxon>
        <taxon>Dorylaimia</taxon>
        <taxon>Trichinellida</taxon>
        <taxon>Trichuridae</taxon>
        <taxon>Trichuris</taxon>
    </lineage>
</organism>
<dbReference type="AlphaFoldDB" id="A0A5S6R5S3"/>
<evidence type="ECO:0000313" key="1">
    <source>
        <dbReference type="Proteomes" id="UP000046395"/>
    </source>
</evidence>
<dbReference type="WBParaSite" id="TMUE_3000014783.1">
    <property type="protein sequence ID" value="TMUE_3000014783.1"/>
    <property type="gene ID" value="WBGene00302325"/>
</dbReference>
<sequence length="102" mass="11910">MDAHSEWLEFLVSQRRLYRIMGRSLRVKSSWLLVITTISHLSSKKEWVGRTFIQKNSVHATTGRTAAELLLCGRLRTRLDLLKPALDVHVDRKLLRLAEYHD</sequence>
<proteinExistence type="predicted"/>